<evidence type="ECO:0000259" key="2">
    <source>
        <dbReference type="Pfam" id="PF13581"/>
    </source>
</evidence>
<dbReference type="InterPro" id="IPR050267">
    <property type="entry name" value="Anti-sigma-factor_SerPK"/>
</dbReference>
<reference evidence="3 4" key="1">
    <citation type="journal article" date="2016" name="Genome Announc.">
        <title>Complete Genome Sequence of Thiostrepton-Producing Streptomyces laurentii ATCC 31255.</title>
        <authorList>
            <person name="Doi K."/>
            <person name="Fujino Y."/>
            <person name="Nagayoshi Y."/>
            <person name="Ohshima T."/>
            <person name="Ogata S."/>
        </authorList>
    </citation>
    <scope>NUCLEOTIDE SEQUENCE [LARGE SCALE GENOMIC DNA]</scope>
    <source>
        <strain evidence="3 4">ATCC 31255</strain>
    </source>
</reference>
<dbReference type="PANTHER" id="PTHR35526:SF3">
    <property type="entry name" value="ANTI-SIGMA-F FACTOR RSBW"/>
    <property type="match status" value="1"/>
</dbReference>
<sequence length="151" mass="16182">MTSISSPSVVEATRTSPCEPVEEVFSRHLERRPESAGAARRLVSAALRSWGLESAETDACLIVSELVGNAALHARYSRILVTVARVQPDLVRIAVVDRSRALPELHEPGAHEESGRGLATVDALCGGRWGVDPLGWGKHVWVLLETGGAGR</sequence>
<dbReference type="AlphaFoldDB" id="A0A160P5A8"/>
<dbReference type="GO" id="GO:0004674">
    <property type="term" value="F:protein serine/threonine kinase activity"/>
    <property type="evidence" value="ECO:0007669"/>
    <property type="project" value="UniProtKB-KW"/>
</dbReference>
<organism evidence="3 4">
    <name type="scientific">Streptomyces laurentii</name>
    <dbReference type="NCBI Taxonomy" id="39478"/>
    <lineage>
        <taxon>Bacteria</taxon>
        <taxon>Bacillati</taxon>
        <taxon>Actinomycetota</taxon>
        <taxon>Actinomycetes</taxon>
        <taxon>Kitasatosporales</taxon>
        <taxon>Streptomycetaceae</taxon>
        <taxon>Streptomyces</taxon>
    </lineage>
</organism>
<dbReference type="RefSeq" id="WP_359882807.1">
    <property type="nucleotide sequence ID" value="NZ_JBEYHT010000056.1"/>
</dbReference>
<dbReference type="Pfam" id="PF13581">
    <property type="entry name" value="HATPase_c_2"/>
    <property type="match status" value="1"/>
</dbReference>
<keyword evidence="1" id="KW-0808">Transferase</keyword>
<dbReference type="InterPro" id="IPR003594">
    <property type="entry name" value="HATPase_dom"/>
</dbReference>
<dbReference type="EMBL" id="AP017424">
    <property type="protein sequence ID" value="BAU86937.1"/>
    <property type="molecule type" value="Genomic_DNA"/>
</dbReference>
<name>A0A160P5A8_STRLU</name>
<gene>
    <name evidence="3" type="ORF">SLA_6068</name>
</gene>
<dbReference type="KEGG" id="slau:SLA_6068"/>
<evidence type="ECO:0000313" key="3">
    <source>
        <dbReference type="EMBL" id="BAU86937.1"/>
    </source>
</evidence>
<proteinExistence type="predicted"/>
<keyword evidence="1" id="KW-0418">Kinase</keyword>
<protein>
    <recommendedName>
        <fullName evidence="2">Histidine kinase/HSP90-like ATPase domain-containing protein</fullName>
    </recommendedName>
</protein>
<evidence type="ECO:0000313" key="4">
    <source>
        <dbReference type="Proteomes" id="UP000217676"/>
    </source>
</evidence>
<keyword evidence="1" id="KW-0723">Serine/threonine-protein kinase</keyword>
<dbReference type="Gene3D" id="3.30.565.10">
    <property type="entry name" value="Histidine kinase-like ATPase, C-terminal domain"/>
    <property type="match status" value="1"/>
</dbReference>
<feature type="domain" description="Histidine kinase/HSP90-like ATPase" evidence="2">
    <location>
        <begin position="31"/>
        <end position="124"/>
    </location>
</feature>
<dbReference type="CDD" id="cd16936">
    <property type="entry name" value="HATPase_RsbW-like"/>
    <property type="match status" value="1"/>
</dbReference>
<evidence type="ECO:0000256" key="1">
    <source>
        <dbReference type="ARBA" id="ARBA00022527"/>
    </source>
</evidence>
<accession>A0A160P5A8</accession>
<dbReference type="InterPro" id="IPR036890">
    <property type="entry name" value="HATPase_C_sf"/>
</dbReference>
<keyword evidence="4" id="KW-1185">Reference proteome</keyword>
<dbReference type="PANTHER" id="PTHR35526">
    <property type="entry name" value="ANTI-SIGMA-F FACTOR RSBW-RELATED"/>
    <property type="match status" value="1"/>
</dbReference>
<dbReference type="Proteomes" id="UP000217676">
    <property type="component" value="Chromosome"/>
</dbReference>
<dbReference type="SUPFAM" id="SSF55874">
    <property type="entry name" value="ATPase domain of HSP90 chaperone/DNA topoisomerase II/histidine kinase"/>
    <property type="match status" value="1"/>
</dbReference>